<protein>
    <submittedName>
        <fullName evidence="3">Alpha/beta-hydrolase</fullName>
    </submittedName>
</protein>
<evidence type="ECO:0000313" key="3">
    <source>
        <dbReference type="EMBL" id="KAF2154848.1"/>
    </source>
</evidence>
<evidence type="ECO:0000256" key="1">
    <source>
        <dbReference type="ARBA" id="ARBA00022801"/>
    </source>
</evidence>
<dbReference type="InterPro" id="IPR029058">
    <property type="entry name" value="AB_hydrolase_fold"/>
</dbReference>
<dbReference type="OrthoDB" id="2152029at2759"/>
<name>A0A9P4J9E0_9PEZI</name>
<dbReference type="AlphaFoldDB" id="A0A9P4J9E0"/>
<dbReference type="InterPro" id="IPR050300">
    <property type="entry name" value="GDXG_lipolytic_enzyme"/>
</dbReference>
<dbReference type="Proteomes" id="UP000799439">
    <property type="component" value="Unassembled WGS sequence"/>
</dbReference>
<dbReference type="EMBL" id="ML996083">
    <property type="protein sequence ID" value="KAF2154848.1"/>
    <property type="molecule type" value="Genomic_DNA"/>
</dbReference>
<feature type="domain" description="Alpha/beta hydrolase fold-3" evidence="2">
    <location>
        <begin position="108"/>
        <end position="325"/>
    </location>
</feature>
<dbReference type="Gene3D" id="3.40.50.1820">
    <property type="entry name" value="alpha/beta hydrolase"/>
    <property type="match status" value="1"/>
</dbReference>
<comment type="caution">
    <text evidence="3">The sequence shown here is derived from an EMBL/GenBank/DDBJ whole genome shotgun (WGS) entry which is preliminary data.</text>
</comment>
<sequence>MASPRPVPLWDKLRGISIALQGVAYSIVQLILGRGIKSKPRAKRFVYALIRYVANNTSTAGDYALGYPGSEGRYLEFCRKKGFQPDTVVLDHGAKAHWLGGRDAERIIVWFHGGGFALPLTAGHLTWLHRWSQSLSKQKSTSAVMLNYTLVPEARYPTPIKQAAALLNYLLTEGGKRPDQIIIGGDSAGGNMTLGLLSHILHPHPQIPDKINLSGPLAGACLVSPWVNFTKTDAAFQANLDKDIIGSSVGDRWGPNYRGDHTDNYIEAVYAEPEWFQGIDRAVSNIWVWAGSAEVLVGSITNIAENLTKVHPRVDYFIEEDAIHIAFFLDAEHFPIEDTVSTKKLEQWFGSV</sequence>
<dbReference type="PANTHER" id="PTHR48081">
    <property type="entry name" value="AB HYDROLASE SUPERFAMILY PROTEIN C4A8.06C"/>
    <property type="match status" value="1"/>
</dbReference>
<proteinExistence type="predicted"/>
<keyword evidence="1" id="KW-0378">Hydrolase</keyword>
<accession>A0A9P4J9E0</accession>
<evidence type="ECO:0000259" key="2">
    <source>
        <dbReference type="Pfam" id="PF07859"/>
    </source>
</evidence>
<keyword evidence="4" id="KW-1185">Reference proteome</keyword>
<reference evidence="3" key="1">
    <citation type="journal article" date="2020" name="Stud. Mycol.">
        <title>101 Dothideomycetes genomes: a test case for predicting lifestyles and emergence of pathogens.</title>
        <authorList>
            <person name="Haridas S."/>
            <person name="Albert R."/>
            <person name="Binder M."/>
            <person name="Bloem J."/>
            <person name="Labutti K."/>
            <person name="Salamov A."/>
            <person name="Andreopoulos B."/>
            <person name="Baker S."/>
            <person name="Barry K."/>
            <person name="Bills G."/>
            <person name="Bluhm B."/>
            <person name="Cannon C."/>
            <person name="Castanera R."/>
            <person name="Culley D."/>
            <person name="Daum C."/>
            <person name="Ezra D."/>
            <person name="Gonzalez J."/>
            <person name="Henrissat B."/>
            <person name="Kuo A."/>
            <person name="Liang C."/>
            <person name="Lipzen A."/>
            <person name="Lutzoni F."/>
            <person name="Magnuson J."/>
            <person name="Mondo S."/>
            <person name="Nolan M."/>
            <person name="Ohm R."/>
            <person name="Pangilinan J."/>
            <person name="Park H.-J."/>
            <person name="Ramirez L."/>
            <person name="Alfaro M."/>
            <person name="Sun H."/>
            <person name="Tritt A."/>
            <person name="Yoshinaga Y."/>
            <person name="Zwiers L.-H."/>
            <person name="Turgeon B."/>
            <person name="Goodwin S."/>
            <person name="Spatafora J."/>
            <person name="Crous P."/>
            <person name="Grigoriev I."/>
        </authorList>
    </citation>
    <scope>NUCLEOTIDE SEQUENCE</scope>
    <source>
        <strain evidence="3">CBS 260.36</strain>
    </source>
</reference>
<dbReference type="InterPro" id="IPR013094">
    <property type="entry name" value="AB_hydrolase_3"/>
</dbReference>
<dbReference type="Pfam" id="PF07859">
    <property type="entry name" value="Abhydrolase_3"/>
    <property type="match status" value="1"/>
</dbReference>
<dbReference type="SUPFAM" id="SSF53474">
    <property type="entry name" value="alpha/beta-Hydrolases"/>
    <property type="match status" value="1"/>
</dbReference>
<dbReference type="PANTHER" id="PTHR48081:SF31">
    <property type="entry name" value="STERYL ACETYL HYDROLASE MUG81-RELATED"/>
    <property type="match status" value="1"/>
</dbReference>
<evidence type="ECO:0000313" key="4">
    <source>
        <dbReference type="Proteomes" id="UP000799439"/>
    </source>
</evidence>
<dbReference type="GO" id="GO:0016787">
    <property type="term" value="F:hydrolase activity"/>
    <property type="evidence" value="ECO:0007669"/>
    <property type="project" value="UniProtKB-KW"/>
</dbReference>
<gene>
    <name evidence="3" type="ORF">K461DRAFT_319355</name>
</gene>
<organism evidence="3 4">
    <name type="scientific">Myriangium duriaei CBS 260.36</name>
    <dbReference type="NCBI Taxonomy" id="1168546"/>
    <lineage>
        <taxon>Eukaryota</taxon>
        <taxon>Fungi</taxon>
        <taxon>Dikarya</taxon>
        <taxon>Ascomycota</taxon>
        <taxon>Pezizomycotina</taxon>
        <taxon>Dothideomycetes</taxon>
        <taxon>Dothideomycetidae</taxon>
        <taxon>Myriangiales</taxon>
        <taxon>Myriangiaceae</taxon>
        <taxon>Myriangium</taxon>
    </lineage>
</organism>